<reference evidence="2 3" key="1">
    <citation type="submission" date="2021-06" db="EMBL/GenBank/DDBJ databases">
        <title>Caerostris darwini draft genome.</title>
        <authorList>
            <person name="Kono N."/>
            <person name="Arakawa K."/>
        </authorList>
    </citation>
    <scope>NUCLEOTIDE SEQUENCE [LARGE SCALE GENOMIC DNA]</scope>
</reference>
<evidence type="ECO:0000313" key="3">
    <source>
        <dbReference type="Proteomes" id="UP001054837"/>
    </source>
</evidence>
<dbReference type="Proteomes" id="UP001054837">
    <property type="component" value="Unassembled WGS sequence"/>
</dbReference>
<name>A0AAV4SA31_9ARAC</name>
<evidence type="ECO:0000256" key="1">
    <source>
        <dbReference type="SAM" id="Phobius"/>
    </source>
</evidence>
<keyword evidence="1" id="KW-0472">Membrane</keyword>
<organism evidence="2 3">
    <name type="scientific">Caerostris darwini</name>
    <dbReference type="NCBI Taxonomy" id="1538125"/>
    <lineage>
        <taxon>Eukaryota</taxon>
        <taxon>Metazoa</taxon>
        <taxon>Ecdysozoa</taxon>
        <taxon>Arthropoda</taxon>
        <taxon>Chelicerata</taxon>
        <taxon>Arachnida</taxon>
        <taxon>Araneae</taxon>
        <taxon>Araneomorphae</taxon>
        <taxon>Entelegynae</taxon>
        <taxon>Araneoidea</taxon>
        <taxon>Araneidae</taxon>
        <taxon>Caerostris</taxon>
    </lineage>
</organism>
<proteinExistence type="predicted"/>
<evidence type="ECO:0008006" key="4">
    <source>
        <dbReference type="Google" id="ProtNLM"/>
    </source>
</evidence>
<accession>A0AAV4SA31</accession>
<sequence>MSHSAFYFGIILSTIFTLTVSASCLHYLSCPCGSGNKNFTHCIDEVPNKKNPCEIWANCESCESNVTRCITCPQNRRGPICSEVVEGHTRTKRQYPTMEIDMNHPFQSYGCPRLESPDLGSISCRQSGNYR</sequence>
<dbReference type="EMBL" id="BPLQ01007217">
    <property type="protein sequence ID" value="GIY28788.1"/>
    <property type="molecule type" value="Genomic_DNA"/>
</dbReference>
<gene>
    <name evidence="2" type="primary">AVEN_126205_1</name>
    <name evidence="2" type="ORF">CDAR_110701</name>
</gene>
<protein>
    <recommendedName>
        <fullName evidence="4">Secreted protein</fullName>
    </recommendedName>
</protein>
<keyword evidence="1" id="KW-0812">Transmembrane</keyword>
<keyword evidence="3" id="KW-1185">Reference proteome</keyword>
<keyword evidence="1" id="KW-1133">Transmembrane helix</keyword>
<evidence type="ECO:0000313" key="2">
    <source>
        <dbReference type="EMBL" id="GIY28788.1"/>
    </source>
</evidence>
<comment type="caution">
    <text evidence="2">The sequence shown here is derived from an EMBL/GenBank/DDBJ whole genome shotgun (WGS) entry which is preliminary data.</text>
</comment>
<dbReference type="AlphaFoldDB" id="A0AAV4SA31"/>
<feature type="transmembrane region" description="Helical" evidence="1">
    <location>
        <begin position="6"/>
        <end position="28"/>
    </location>
</feature>